<proteinExistence type="inferred from homology"/>
<evidence type="ECO:0000313" key="3">
    <source>
        <dbReference type="Proteomes" id="UP000054877"/>
    </source>
</evidence>
<evidence type="ECO:0000313" key="2">
    <source>
        <dbReference type="EMBL" id="KTD62141.1"/>
    </source>
</evidence>
<comment type="similarity">
    <text evidence="1">Belongs to the transposase 8 family.</text>
</comment>
<dbReference type="STRING" id="452.Lspi_1991"/>
<dbReference type="Proteomes" id="UP000054877">
    <property type="component" value="Unassembled WGS sequence"/>
</dbReference>
<dbReference type="InterPro" id="IPR009057">
    <property type="entry name" value="Homeodomain-like_sf"/>
</dbReference>
<dbReference type="Gene3D" id="1.10.10.60">
    <property type="entry name" value="Homeodomain-like"/>
    <property type="match status" value="1"/>
</dbReference>
<dbReference type="PANTHER" id="PTHR33609:SF1">
    <property type="entry name" value="TRANSPOSASE"/>
    <property type="match status" value="1"/>
</dbReference>
<keyword evidence="3" id="KW-1185">Reference proteome</keyword>
<dbReference type="GO" id="GO:0006313">
    <property type="term" value="P:DNA transposition"/>
    <property type="evidence" value="ECO:0007669"/>
    <property type="project" value="InterPro"/>
</dbReference>
<organism evidence="2 3">
    <name type="scientific">Legionella spiritensis</name>
    <dbReference type="NCBI Taxonomy" id="452"/>
    <lineage>
        <taxon>Bacteria</taxon>
        <taxon>Pseudomonadati</taxon>
        <taxon>Pseudomonadota</taxon>
        <taxon>Gammaproteobacteria</taxon>
        <taxon>Legionellales</taxon>
        <taxon>Legionellaceae</taxon>
        <taxon>Legionella</taxon>
    </lineage>
</organism>
<gene>
    <name evidence="2" type="ORF">Lspi_1991</name>
</gene>
<accession>A0A0W0YZ24</accession>
<dbReference type="AlphaFoldDB" id="A0A0W0YZ24"/>
<dbReference type="EMBL" id="LNYX01000030">
    <property type="protein sequence ID" value="KTD62141.1"/>
    <property type="molecule type" value="Genomic_DNA"/>
</dbReference>
<name>A0A0W0YZ24_LEGSP</name>
<dbReference type="InterPro" id="IPR002514">
    <property type="entry name" value="Transposase_8"/>
</dbReference>
<protein>
    <submittedName>
        <fullName evidence="2">Transposase ORF-A, IS-type</fullName>
    </submittedName>
</protein>
<comment type="caution">
    <text evidence="2">The sequence shown here is derived from an EMBL/GenBank/DDBJ whole genome shotgun (WGS) entry which is preliminary data.</text>
</comment>
<dbReference type="InterPro" id="IPR052546">
    <property type="entry name" value="Transposase_8_domain"/>
</dbReference>
<dbReference type="PANTHER" id="PTHR33609">
    <property type="entry name" value="LOW CALCIUM RESPONSE LOCUS PROTEIN S"/>
    <property type="match status" value="1"/>
</dbReference>
<dbReference type="PATRIC" id="fig|452.5.peg.2195"/>
<dbReference type="GO" id="GO:0003677">
    <property type="term" value="F:DNA binding"/>
    <property type="evidence" value="ECO:0007669"/>
    <property type="project" value="InterPro"/>
</dbReference>
<sequence length="87" mass="10272">MKKKRYSAEQIVRILRETDRDTVPEVAKRHGVSEASIYVWRKRFGAMGNEEVKKLKSLESENGRLKKLLAERDLEIEIMKEIAVKKW</sequence>
<dbReference type="GO" id="GO:0004803">
    <property type="term" value="F:transposase activity"/>
    <property type="evidence" value="ECO:0007669"/>
    <property type="project" value="InterPro"/>
</dbReference>
<evidence type="ECO:0000256" key="1">
    <source>
        <dbReference type="ARBA" id="ARBA00009964"/>
    </source>
</evidence>
<dbReference type="SUPFAM" id="SSF46689">
    <property type="entry name" value="Homeodomain-like"/>
    <property type="match status" value="1"/>
</dbReference>
<reference evidence="2 3" key="1">
    <citation type="submission" date="2015-11" db="EMBL/GenBank/DDBJ databases">
        <title>Genomic analysis of 38 Legionella species identifies large and diverse effector repertoires.</title>
        <authorList>
            <person name="Burstein D."/>
            <person name="Amaro F."/>
            <person name="Zusman T."/>
            <person name="Lifshitz Z."/>
            <person name="Cohen O."/>
            <person name="Gilbert J.A."/>
            <person name="Pupko T."/>
            <person name="Shuman H.A."/>
            <person name="Segal G."/>
        </authorList>
    </citation>
    <scope>NUCLEOTIDE SEQUENCE [LARGE SCALE GENOMIC DNA]</scope>
    <source>
        <strain evidence="2 3">Mt.St.Helens-9</strain>
    </source>
</reference>
<dbReference type="Pfam" id="PF01527">
    <property type="entry name" value="HTH_Tnp_1"/>
    <property type="match status" value="1"/>
</dbReference>